<sequence length="1067" mass="116843">MTSGYLRYPHVLGNLLTFVADDDVWLASTDGGRAHRLTADGHPPRSPRFSPSGGSVAFVNDVGGGLDLHVVDLDGGRRRLTWVGARRMQVSGWLDDEHVLLASDHADGNRAITSLYSVSLDGDLERMPWGPAMAAAVHPDGRVVVSSPNFRGPEMWKRYRGGMAVRLWVSDAKRKKWTRLLPEQTASLNAPSWFGDRIMFTSDLGASLPGNPREQAQVWSVNPDGSDLRSHTHHTFEQGYVRDAVTDGTTVVYHARGQLFRMKGLDGKSKRIDVQVAVADPAPFAPSPTDRLEAIVPDHGGDGSLLDWRGSAWFLTHRGGPARALSELPGVRIREPQILGDSGKAIWVTDAEGEDCLEVMQLDGDGDPRRIAQGKLGRVLALAPSADGTKVAVASHDGTVNVVEVARGTVRRIGRSAEGEATGLVFSPDGRYLVWREAIANEGMLGRLVAHDLTDDRSVPLTRGQFNDFSPVFSLDGKYLYFLSSRTIDPTYDELVFDLSFTNTIRPFVIPLRAEDPAPFGPSADGWNISEEDDEPKKDGEEESKPETVLFALDGAESRMVPLPVPSGRYVDLQACKDGVLWRRLSAYTGELGAGRIPGEEAKDAIEFYDVGKRKLSVVVEACDSAWASGDGKQLVVRNGDEIWVQAAEAKPGEDDDSRINVDLHRLRREIHPRDEWRQMFDENARLMRDHYWREDMDGNDWDAIAAGYRPLVEQLASHDDLVDVLWETVGELNTSHAYVIPPDHGEESGRVGWLGAEFTRNAKGEVVIARILEGETSDPSARSPLRAAGVAAQPGDVILAVDGRSTAEVADIGVLLQGSAEKVVELTLARGRMKRRVAVVPVASEASLRYHEWVSSRTRYVREQSGGRIGYVHVPDMAAHGWAEFHRLIGEAVRCEAVIADVRFNGGGHTSELVIERLARKVTGWAWGRHYDQAMPYPSQALRGPLVFVTNPYAGSDGDIVTAAAQELELGPVVGERSWGGVVGIDGRFTLVDGTDVTQPRYAHAFNKLGYGLENHGTEPDIVVPVGPADWESDGDVQLDRAIEEALRRLEDTPAATPPRIEPPRV</sequence>
<dbReference type="InterPro" id="IPR028204">
    <property type="entry name" value="Tricorn_C1"/>
</dbReference>
<gene>
    <name evidence="13" type="ORF">FOJ82_01775</name>
</gene>
<dbReference type="Gene3D" id="2.30.42.10">
    <property type="match status" value="1"/>
</dbReference>
<dbReference type="Gene3D" id="3.90.226.10">
    <property type="entry name" value="2-enoyl-CoA Hydratase, Chain A, domain 1"/>
    <property type="match status" value="1"/>
</dbReference>
<evidence type="ECO:0000256" key="1">
    <source>
        <dbReference type="ARBA" id="ARBA00004496"/>
    </source>
</evidence>
<dbReference type="PIRSF" id="PIRSF036421">
    <property type="entry name" value="Tricorn_protease"/>
    <property type="match status" value="1"/>
</dbReference>
<keyword evidence="5 7" id="KW-0378">Hydrolase</keyword>
<organism evidence="13 14">
    <name type="scientific">Tessaracoccus rhinocerotis</name>
    <dbReference type="NCBI Taxonomy" id="1689449"/>
    <lineage>
        <taxon>Bacteria</taxon>
        <taxon>Bacillati</taxon>
        <taxon>Actinomycetota</taxon>
        <taxon>Actinomycetes</taxon>
        <taxon>Propionibacteriales</taxon>
        <taxon>Propionibacteriaceae</taxon>
        <taxon>Tessaracoccus</taxon>
    </lineage>
</organism>
<evidence type="ECO:0000256" key="6">
    <source>
        <dbReference type="ARBA" id="ARBA00022825"/>
    </source>
</evidence>
<reference evidence="13 14" key="1">
    <citation type="submission" date="2019-07" db="EMBL/GenBank/DDBJ databases">
        <authorList>
            <person name="Zhou L.-Y."/>
        </authorList>
    </citation>
    <scope>NUCLEOTIDE SEQUENCE [LARGE SCALE GENOMIC DNA]</scope>
    <source>
        <strain evidence="13 14">YIM 101269</strain>
    </source>
</reference>
<evidence type="ECO:0000259" key="12">
    <source>
        <dbReference type="SMART" id="SM00245"/>
    </source>
</evidence>
<accession>A0A553K4L5</accession>
<dbReference type="Pfam" id="PF14684">
    <property type="entry name" value="Tricorn_C1"/>
    <property type="match status" value="1"/>
</dbReference>
<feature type="region of interest" description="Disordered" evidence="10">
    <location>
        <begin position="516"/>
        <end position="544"/>
    </location>
</feature>
<evidence type="ECO:0000256" key="5">
    <source>
        <dbReference type="ARBA" id="ARBA00022801"/>
    </source>
</evidence>
<dbReference type="RefSeq" id="WP_143936733.1">
    <property type="nucleotide sequence ID" value="NZ_VKKG01000001.1"/>
</dbReference>
<dbReference type="InterPro" id="IPR029045">
    <property type="entry name" value="ClpP/crotonase-like_dom_sf"/>
</dbReference>
<evidence type="ECO:0000256" key="9">
    <source>
        <dbReference type="PIRSR" id="PIRSR036421-3"/>
    </source>
</evidence>
<evidence type="ECO:0000256" key="10">
    <source>
        <dbReference type="SAM" id="MobiDB-lite"/>
    </source>
</evidence>
<dbReference type="AlphaFoldDB" id="A0A553K4L5"/>
<dbReference type="EMBL" id="VKKG01000001">
    <property type="protein sequence ID" value="TRY19646.1"/>
    <property type="molecule type" value="Genomic_DNA"/>
</dbReference>
<dbReference type="Proteomes" id="UP000317638">
    <property type="component" value="Unassembled WGS sequence"/>
</dbReference>
<feature type="active site" description="Nucleophile" evidence="8">
    <location>
        <position position="957"/>
    </location>
</feature>
<dbReference type="PANTHER" id="PTHR43253">
    <property type="entry name" value="TRICORN PROTEASE HOMOLOG 2-RELATED"/>
    <property type="match status" value="1"/>
</dbReference>
<dbReference type="OrthoDB" id="9758793at2"/>
<dbReference type="SUPFAM" id="SSF52096">
    <property type="entry name" value="ClpP/crotonase"/>
    <property type="match status" value="1"/>
</dbReference>
<feature type="domain" description="PDZ" evidence="11">
    <location>
        <begin position="753"/>
        <end position="833"/>
    </location>
</feature>
<dbReference type="GO" id="GO:0006508">
    <property type="term" value="P:proteolysis"/>
    <property type="evidence" value="ECO:0007669"/>
    <property type="project" value="UniProtKB-UniRule"/>
</dbReference>
<dbReference type="GO" id="GO:0005737">
    <property type="term" value="C:cytoplasm"/>
    <property type="evidence" value="ECO:0007669"/>
    <property type="project" value="UniProtKB-SubCell"/>
</dbReference>
<keyword evidence="4 7" id="KW-0645">Protease</keyword>
<feature type="site" description="Transition state stabilizer; via amide nitrogen" evidence="9">
    <location>
        <position position="958"/>
    </location>
</feature>
<dbReference type="SUPFAM" id="SSF50156">
    <property type="entry name" value="PDZ domain-like"/>
    <property type="match status" value="1"/>
</dbReference>
<name>A0A553K4L5_9ACTN</name>
<evidence type="ECO:0000256" key="2">
    <source>
        <dbReference type="ARBA" id="ARBA00008524"/>
    </source>
</evidence>
<dbReference type="Pfam" id="PF03572">
    <property type="entry name" value="Peptidase_S41"/>
    <property type="match status" value="1"/>
</dbReference>
<dbReference type="Gene3D" id="3.30.750.44">
    <property type="match status" value="1"/>
</dbReference>
<dbReference type="Pfam" id="PF14685">
    <property type="entry name" value="PDZ_Tricorn"/>
    <property type="match status" value="1"/>
</dbReference>
<feature type="domain" description="Tail specific protease" evidence="12">
    <location>
        <begin position="822"/>
        <end position="1026"/>
    </location>
</feature>
<proteinExistence type="inferred from homology"/>
<evidence type="ECO:0000259" key="11">
    <source>
        <dbReference type="SMART" id="SM00228"/>
    </source>
</evidence>
<dbReference type="SUPFAM" id="SSF69304">
    <property type="entry name" value="Tricorn protease N-terminal domain"/>
    <property type="match status" value="1"/>
</dbReference>
<dbReference type="InterPro" id="IPR012393">
    <property type="entry name" value="Tricorn_protease"/>
</dbReference>
<comment type="similarity">
    <text evidence="2 7">Belongs to the peptidase S41B family.</text>
</comment>
<evidence type="ECO:0000256" key="8">
    <source>
        <dbReference type="PIRSR" id="PIRSR036421-1"/>
    </source>
</evidence>
<dbReference type="InterPro" id="IPR015943">
    <property type="entry name" value="WD40/YVTN_repeat-like_dom_sf"/>
</dbReference>
<dbReference type="Pfam" id="PF26550">
    <property type="entry name" value="Tricorn_2nd"/>
    <property type="match status" value="1"/>
</dbReference>
<dbReference type="InterPro" id="IPR029414">
    <property type="entry name" value="Tricorn_PDZ"/>
</dbReference>
<dbReference type="InterPro" id="IPR036034">
    <property type="entry name" value="PDZ_sf"/>
</dbReference>
<keyword evidence="3 7" id="KW-0963">Cytoplasm</keyword>
<keyword evidence="6 7" id="KW-0720">Serine protease</keyword>
<evidence type="ECO:0000256" key="3">
    <source>
        <dbReference type="ARBA" id="ARBA00022490"/>
    </source>
</evidence>
<feature type="active site" description="Charge relay system" evidence="8">
    <location>
        <position position="737"/>
    </location>
</feature>
<comment type="caution">
    <text evidence="13">The sequence shown here is derived from an EMBL/GenBank/DDBJ whole genome shotgun (WGS) entry which is preliminary data.</text>
</comment>
<dbReference type="InterPro" id="IPR001478">
    <property type="entry name" value="PDZ"/>
</dbReference>
<comment type="subcellular location">
    <subcellularLocation>
        <location evidence="1 7">Cytoplasm</location>
    </subcellularLocation>
</comment>
<evidence type="ECO:0000256" key="4">
    <source>
        <dbReference type="ARBA" id="ARBA00022670"/>
    </source>
</evidence>
<evidence type="ECO:0000313" key="14">
    <source>
        <dbReference type="Proteomes" id="UP000317638"/>
    </source>
</evidence>
<dbReference type="SUPFAM" id="SSF69322">
    <property type="entry name" value="Tricorn protease domain 2"/>
    <property type="match status" value="1"/>
</dbReference>
<dbReference type="Gene3D" id="2.120.10.60">
    <property type="entry name" value="Tricorn protease N-terminal domain"/>
    <property type="match status" value="1"/>
</dbReference>
<dbReference type="InterPro" id="IPR005151">
    <property type="entry name" value="Tail-specific_protease"/>
</dbReference>
<dbReference type="Gene3D" id="2.130.10.10">
    <property type="entry name" value="YVTN repeat-like/Quinoprotein amine dehydrogenase"/>
    <property type="match status" value="1"/>
</dbReference>
<dbReference type="EC" id="3.4.21.-" evidence="7"/>
<dbReference type="PANTHER" id="PTHR43253:SF1">
    <property type="entry name" value="TRICORN PROTEASE HOMOLOG 2-RELATED"/>
    <property type="match status" value="1"/>
</dbReference>
<comment type="function">
    <text evidence="7">Degrades oligopeptides.</text>
</comment>
<feature type="compositionally biased region" description="Basic and acidic residues" evidence="10">
    <location>
        <begin position="535"/>
        <end position="544"/>
    </location>
</feature>
<dbReference type="CDD" id="cd07562">
    <property type="entry name" value="Peptidase_S41_TRI"/>
    <property type="match status" value="1"/>
</dbReference>
<keyword evidence="14" id="KW-1185">Reference proteome</keyword>
<dbReference type="SMART" id="SM00228">
    <property type="entry name" value="PDZ"/>
    <property type="match status" value="1"/>
</dbReference>
<protein>
    <recommendedName>
        <fullName evidence="7">Tricorn protease homolog</fullName>
        <ecNumber evidence="7">3.4.21.-</ecNumber>
    </recommendedName>
</protein>
<dbReference type="SMART" id="SM00245">
    <property type="entry name" value="TSPc"/>
    <property type="match status" value="1"/>
</dbReference>
<evidence type="ECO:0000313" key="13">
    <source>
        <dbReference type="EMBL" id="TRY19646.1"/>
    </source>
</evidence>
<feature type="active site" description="Charge relay system" evidence="8">
    <location>
        <position position="1015"/>
    </location>
</feature>
<dbReference type="Pfam" id="PF26549">
    <property type="entry name" value="Tricorn_N"/>
    <property type="match status" value="1"/>
</dbReference>
<evidence type="ECO:0000256" key="7">
    <source>
        <dbReference type="PIRNR" id="PIRNR036421"/>
    </source>
</evidence>
<dbReference type="GO" id="GO:0008236">
    <property type="term" value="F:serine-type peptidase activity"/>
    <property type="evidence" value="ECO:0007669"/>
    <property type="project" value="UniProtKB-UniRule"/>
</dbReference>